<protein>
    <recommendedName>
        <fullName evidence="7">Type II secretion system protein GspG C-terminal domain-containing protein</fullName>
    </recommendedName>
</protein>
<feature type="transmembrane region" description="Helical" evidence="6">
    <location>
        <begin position="20"/>
        <end position="41"/>
    </location>
</feature>
<evidence type="ECO:0000313" key="8">
    <source>
        <dbReference type="EMBL" id="OGG66966.1"/>
    </source>
</evidence>
<dbReference type="AlphaFoldDB" id="A0A1F6E002"/>
<sequence length="143" mass="15185">MKNLPGGPSSNSKGFTLIELLVVIAIIGLLASIVIASLSSVQANARDAKRIEDINQLQKALTLYSSDFGSYPSQPATSTVTATSTVGAALISSGAMSTMPKDPSTYQYSYVSYSSGSTYDLNFCLETDSIRGYTSDCNNYIRP</sequence>
<dbReference type="PROSITE" id="PS00409">
    <property type="entry name" value="PROKAR_NTER_METHYL"/>
    <property type="match status" value="1"/>
</dbReference>
<reference evidence="8 9" key="1">
    <citation type="journal article" date="2016" name="Nat. Commun.">
        <title>Thousands of microbial genomes shed light on interconnected biogeochemical processes in an aquifer system.</title>
        <authorList>
            <person name="Anantharaman K."/>
            <person name="Brown C.T."/>
            <person name="Hug L.A."/>
            <person name="Sharon I."/>
            <person name="Castelle C.J."/>
            <person name="Probst A.J."/>
            <person name="Thomas B.C."/>
            <person name="Singh A."/>
            <person name="Wilkins M.J."/>
            <person name="Karaoz U."/>
            <person name="Brodie E.L."/>
            <person name="Williams K.H."/>
            <person name="Hubbard S.S."/>
            <person name="Banfield J.F."/>
        </authorList>
    </citation>
    <scope>NUCLEOTIDE SEQUENCE [LARGE SCALE GENOMIC DNA]</scope>
</reference>
<evidence type="ECO:0000259" key="7">
    <source>
        <dbReference type="Pfam" id="PF08334"/>
    </source>
</evidence>
<comment type="subcellular location">
    <subcellularLocation>
        <location evidence="1">Membrane</location>
        <topology evidence="1">Single-pass membrane protein</topology>
    </subcellularLocation>
</comment>
<dbReference type="GO" id="GO:0015627">
    <property type="term" value="C:type II protein secretion system complex"/>
    <property type="evidence" value="ECO:0007669"/>
    <property type="project" value="InterPro"/>
</dbReference>
<accession>A0A1F6E002</accession>
<dbReference type="Proteomes" id="UP000178572">
    <property type="component" value="Unassembled WGS sequence"/>
</dbReference>
<dbReference type="Gene3D" id="3.30.700.10">
    <property type="entry name" value="Glycoprotein, Type 4 Pilin"/>
    <property type="match status" value="1"/>
</dbReference>
<dbReference type="PRINTS" id="PR00813">
    <property type="entry name" value="BCTERIALGSPG"/>
</dbReference>
<dbReference type="Pfam" id="PF07963">
    <property type="entry name" value="N_methyl"/>
    <property type="match status" value="1"/>
</dbReference>
<dbReference type="InterPro" id="IPR000983">
    <property type="entry name" value="Bac_GSPG_pilin"/>
</dbReference>
<dbReference type="Pfam" id="PF08334">
    <property type="entry name" value="T2SSG"/>
    <property type="match status" value="1"/>
</dbReference>
<gene>
    <name evidence="8" type="ORF">A3C21_01175</name>
</gene>
<evidence type="ECO:0000256" key="3">
    <source>
        <dbReference type="ARBA" id="ARBA00022692"/>
    </source>
</evidence>
<keyword evidence="5 6" id="KW-0472">Membrane</keyword>
<dbReference type="STRING" id="1798500.A3C21_01175"/>
<organism evidence="8 9">
    <name type="scientific">Candidatus Kaiserbacteria bacterium RIFCSPHIGHO2_02_FULL_59_21</name>
    <dbReference type="NCBI Taxonomy" id="1798500"/>
    <lineage>
        <taxon>Bacteria</taxon>
        <taxon>Candidatus Kaiseribacteriota</taxon>
    </lineage>
</organism>
<comment type="caution">
    <text evidence="8">The sequence shown here is derived from an EMBL/GenBank/DDBJ whole genome shotgun (WGS) entry which is preliminary data.</text>
</comment>
<dbReference type="InterPro" id="IPR012902">
    <property type="entry name" value="N_methyl_site"/>
</dbReference>
<dbReference type="GO" id="GO:0015628">
    <property type="term" value="P:protein secretion by the type II secretion system"/>
    <property type="evidence" value="ECO:0007669"/>
    <property type="project" value="InterPro"/>
</dbReference>
<evidence type="ECO:0000313" key="9">
    <source>
        <dbReference type="Proteomes" id="UP000178572"/>
    </source>
</evidence>
<evidence type="ECO:0000256" key="4">
    <source>
        <dbReference type="ARBA" id="ARBA00022989"/>
    </source>
</evidence>
<evidence type="ECO:0000256" key="5">
    <source>
        <dbReference type="ARBA" id="ARBA00023136"/>
    </source>
</evidence>
<dbReference type="PANTHER" id="PTHR30093:SF44">
    <property type="entry name" value="TYPE II SECRETION SYSTEM CORE PROTEIN G"/>
    <property type="match status" value="1"/>
</dbReference>
<keyword evidence="4 6" id="KW-1133">Transmembrane helix</keyword>
<dbReference type="EMBL" id="MFLN01000033">
    <property type="protein sequence ID" value="OGG66966.1"/>
    <property type="molecule type" value="Genomic_DNA"/>
</dbReference>
<feature type="domain" description="Type II secretion system protein GspG C-terminal" evidence="7">
    <location>
        <begin position="42"/>
        <end position="122"/>
    </location>
</feature>
<dbReference type="InterPro" id="IPR045584">
    <property type="entry name" value="Pilin-like"/>
</dbReference>
<evidence type="ECO:0000256" key="2">
    <source>
        <dbReference type="ARBA" id="ARBA00022481"/>
    </source>
</evidence>
<evidence type="ECO:0000256" key="1">
    <source>
        <dbReference type="ARBA" id="ARBA00004167"/>
    </source>
</evidence>
<name>A0A1F6E002_9BACT</name>
<keyword evidence="3 6" id="KW-0812">Transmembrane</keyword>
<proteinExistence type="predicted"/>
<dbReference type="SUPFAM" id="SSF54523">
    <property type="entry name" value="Pili subunits"/>
    <property type="match status" value="1"/>
</dbReference>
<dbReference type="NCBIfam" id="TIGR02532">
    <property type="entry name" value="IV_pilin_GFxxxE"/>
    <property type="match status" value="1"/>
</dbReference>
<dbReference type="PANTHER" id="PTHR30093">
    <property type="entry name" value="GENERAL SECRETION PATHWAY PROTEIN G"/>
    <property type="match status" value="1"/>
</dbReference>
<evidence type="ECO:0000256" key="6">
    <source>
        <dbReference type="SAM" id="Phobius"/>
    </source>
</evidence>
<dbReference type="InterPro" id="IPR013545">
    <property type="entry name" value="T2SS_protein-GspG_C"/>
</dbReference>
<dbReference type="GO" id="GO:0016020">
    <property type="term" value="C:membrane"/>
    <property type="evidence" value="ECO:0007669"/>
    <property type="project" value="UniProtKB-SubCell"/>
</dbReference>
<keyword evidence="2" id="KW-0488">Methylation</keyword>